<proteinExistence type="predicted"/>
<organism evidence="3 4">
    <name type="scientific">Streptomyces atratus</name>
    <dbReference type="NCBI Taxonomy" id="1893"/>
    <lineage>
        <taxon>Bacteria</taxon>
        <taxon>Bacillati</taxon>
        <taxon>Actinomycetota</taxon>
        <taxon>Actinomycetes</taxon>
        <taxon>Kitasatosporales</taxon>
        <taxon>Streptomycetaceae</taxon>
        <taxon>Streptomyces</taxon>
    </lineage>
</organism>
<dbReference type="KEGG" id="sata:C5746_36245"/>
<dbReference type="Gene3D" id="3.40.190.10">
    <property type="entry name" value="Periplasmic binding protein-like II"/>
    <property type="match status" value="1"/>
</dbReference>
<dbReference type="InterPro" id="IPR006059">
    <property type="entry name" value="SBP"/>
</dbReference>
<dbReference type="Proteomes" id="UP000252698">
    <property type="component" value="Chromosome"/>
</dbReference>
<feature type="region of interest" description="Disordered" evidence="1">
    <location>
        <begin position="196"/>
        <end position="218"/>
    </location>
</feature>
<name>A0A2Z5JLZ4_STRAR</name>
<dbReference type="SUPFAM" id="SSF53850">
    <property type="entry name" value="Periplasmic binding protein-like II"/>
    <property type="match status" value="1"/>
</dbReference>
<reference evidence="3 4" key="1">
    <citation type="journal article" date="2018" name="Front. Microbiol.">
        <title>Genome Sequencing of Streptomyces atratus SCSIOZH16 and Activation Production of Nocardamine via Metabolic Engineering.</title>
        <authorList>
            <person name="Li Y."/>
            <person name="Zhang C."/>
            <person name="Liu C."/>
            <person name="Ju J."/>
            <person name="Ma J."/>
        </authorList>
    </citation>
    <scope>NUCLEOTIDE SEQUENCE [LARGE SCALE GENOMIC DNA]</scope>
    <source>
        <strain evidence="3 4">SCSIO_ZH16</strain>
    </source>
</reference>
<feature type="signal peptide" evidence="2">
    <location>
        <begin position="1"/>
        <end position="27"/>
    </location>
</feature>
<sequence length="218" mass="23024">MPGRQSRRSVIATIAALPLTGALSACSGSSGSPGSGRRKAPGRRPATFATDGAPQFAAFARQAGAQWYNTRAGAWNVSLADEPSRRVASYWQRLIDQDLVFKDAVDSRQYDAQVSNGQVLVRLSGARDAGAQMNARPGKKGKWAIAPLPQWKESDSALGTHGGSTFAVTSHSKHPEAALEFIEWQVSHPDALRARLSSGTSSQYPAAPGLVAVSTTPP</sequence>
<evidence type="ECO:0000313" key="4">
    <source>
        <dbReference type="Proteomes" id="UP000252698"/>
    </source>
</evidence>
<evidence type="ECO:0000256" key="2">
    <source>
        <dbReference type="SAM" id="SignalP"/>
    </source>
</evidence>
<feature type="chain" id="PRO_5039464329" description="Extracellular solute-binding protein" evidence="2">
    <location>
        <begin position="28"/>
        <end position="218"/>
    </location>
</feature>
<evidence type="ECO:0000256" key="1">
    <source>
        <dbReference type="SAM" id="MobiDB-lite"/>
    </source>
</evidence>
<feature type="region of interest" description="Disordered" evidence="1">
    <location>
        <begin position="25"/>
        <end position="48"/>
    </location>
</feature>
<dbReference type="PROSITE" id="PS51257">
    <property type="entry name" value="PROKAR_LIPOPROTEIN"/>
    <property type="match status" value="1"/>
</dbReference>
<keyword evidence="2" id="KW-0732">Signal</keyword>
<dbReference type="Pfam" id="PF01547">
    <property type="entry name" value="SBP_bac_1"/>
    <property type="match status" value="1"/>
</dbReference>
<protein>
    <recommendedName>
        <fullName evidence="5">Extracellular solute-binding protein</fullName>
    </recommendedName>
</protein>
<dbReference type="AlphaFoldDB" id="A0A2Z5JLZ4"/>
<accession>A0A2Z5JLZ4</accession>
<evidence type="ECO:0000313" key="3">
    <source>
        <dbReference type="EMBL" id="AXE81497.1"/>
    </source>
</evidence>
<gene>
    <name evidence="3" type="ORF">C5746_36245</name>
</gene>
<evidence type="ECO:0008006" key="5">
    <source>
        <dbReference type="Google" id="ProtNLM"/>
    </source>
</evidence>
<dbReference type="EMBL" id="CP027306">
    <property type="protein sequence ID" value="AXE81497.1"/>
    <property type="molecule type" value="Genomic_DNA"/>
</dbReference>